<reference evidence="14 18" key="3">
    <citation type="submission" date="2019-11" db="EMBL/GenBank/DDBJ databases">
        <title>Green- and brown-colored morphotypes of Chlorobia in the stratified aquatic ecosystems of Kandalaksha Gulf (White Sea): A model for study of the accessory genome evolution.</title>
        <authorList>
            <person name="Grouzdev D.S."/>
        </authorList>
    </citation>
    <scope>NUCLEOTIDE SEQUENCE [LARGE SCALE GENOMIC DNA]</scope>
    <source>
        <strain evidence="14 18">ZM</strain>
    </source>
</reference>
<evidence type="ECO:0000256" key="6">
    <source>
        <dbReference type="ARBA" id="ARBA00023016"/>
    </source>
</evidence>
<dbReference type="Proteomes" id="UP000489351">
    <property type="component" value="Unassembled WGS sequence"/>
</dbReference>
<evidence type="ECO:0000256" key="11">
    <source>
        <dbReference type="SAM" id="Phobius"/>
    </source>
</evidence>
<keyword evidence="10" id="KW-0175">Coiled coil</keyword>
<feature type="transmembrane region" description="Helical" evidence="11">
    <location>
        <begin position="136"/>
        <end position="158"/>
    </location>
</feature>
<dbReference type="PANTHER" id="PTHR30414">
    <property type="entry name" value="MINICONDUCTANCE MECHANOSENSITIVE CHANNEL YBDG"/>
    <property type="match status" value="1"/>
</dbReference>
<dbReference type="FunFam" id="2.30.30.60:FF:000002">
    <property type="entry name" value="Mechanosensitive ion channel family protein"/>
    <property type="match status" value="1"/>
</dbReference>
<feature type="coiled-coil region" evidence="10">
    <location>
        <begin position="289"/>
        <end position="316"/>
    </location>
</feature>
<comment type="caution">
    <text evidence="15">The sequence shown here is derived from an EMBL/GenBank/DDBJ whole genome shotgun (WGS) entry which is preliminary data.</text>
</comment>
<feature type="domain" description="Mechanosensitive ion channel MscS" evidence="12">
    <location>
        <begin position="186"/>
        <end position="254"/>
    </location>
</feature>
<gene>
    <name evidence="15" type="ORF">EKD02_06990</name>
    <name evidence="13" type="ORF">FP507_06890</name>
    <name evidence="14" type="ORF">GJ685_02705</name>
</gene>
<dbReference type="Proteomes" id="UP000327458">
    <property type="component" value="Unassembled WGS sequence"/>
</dbReference>
<evidence type="ECO:0000313" key="15">
    <source>
        <dbReference type="EMBL" id="RTY37572.1"/>
    </source>
</evidence>
<organism evidence="15 16">
    <name type="scientific">Chlorobium phaeovibrioides</name>
    <dbReference type="NCBI Taxonomy" id="1094"/>
    <lineage>
        <taxon>Bacteria</taxon>
        <taxon>Pseudomonadati</taxon>
        <taxon>Chlorobiota</taxon>
        <taxon>Chlorobiia</taxon>
        <taxon>Chlorobiales</taxon>
        <taxon>Chlorobiaceae</taxon>
        <taxon>Chlorobium/Pelodictyon group</taxon>
        <taxon>Chlorobium</taxon>
    </lineage>
</organism>
<protein>
    <recommendedName>
        <fullName evidence="8">Mechanosensing system component YbdG</fullName>
    </recommendedName>
    <alternativeName>
        <fullName evidence="9">Mechanosensitive channel homolog YbdG</fullName>
    </alternativeName>
</protein>
<reference evidence="15 16" key="1">
    <citation type="submission" date="2018-12" db="EMBL/GenBank/DDBJ databases">
        <authorList>
            <person name="Lunina O.N."/>
            <person name="Grouzdev D.S."/>
            <person name="Gorlenko V.M."/>
            <person name="Savvichev A.S."/>
        </authorList>
    </citation>
    <scope>NUCLEOTIDE SEQUENCE [LARGE SCALE GENOMIC DNA]</scope>
    <source>
        <strain evidence="15 16">BrKhr-17</strain>
    </source>
</reference>
<keyword evidence="2" id="KW-1003">Cell membrane</keyword>
<evidence type="ECO:0000259" key="12">
    <source>
        <dbReference type="Pfam" id="PF00924"/>
    </source>
</evidence>
<evidence type="ECO:0000313" key="16">
    <source>
        <dbReference type="Proteomes" id="UP000279908"/>
    </source>
</evidence>
<name>A0A3S0NZ12_CHLPH</name>
<dbReference type="InterPro" id="IPR006685">
    <property type="entry name" value="MscS_channel_2nd"/>
</dbReference>
<dbReference type="EMBL" id="RXYK01000009">
    <property type="protein sequence ID" value="RTY37572.1"/>
    <property type="molecule type" value="Genomic_DNA"/>
</dbReference>
<keyword evidence="4 11" id="KW-0812">Transmembrane</keyword>
<feature type="transmembrane region" description="Helical" evidence="11">
    <location>
        <begin position="105"/>
        <end position="124"/>
    </location>
</feature>
<evidence type="ECO:0000256" key="10">
    <source>
        <dbReference type="SAM" id="Coils"/>
    </source>
</evidence>
<evidence type="ECO:0000256" key="5">
    <source>
        <dbReference type="ARBA" id="ARBA00022989"/>
    </source>
</evidence>
<dbReference type="AlphaFoldDB" id="A0A3S0NZ12"/>
<evidence type="ECO:0000256" key="2">
    <source>
        <dbReference type="ARBA" id="ARBA00022475"/>
    </source>
</evidence>
<evidence type="ECO:0000313" key="13">
    <source>
        <dbReference type="EMBL" id="KAA6232813.1"/>
    </source>
</evidence>
<evidence type="ECO:0000256" key="1">
    <source>
        <dbReference type="ARBA" id="ARBA00004429"/>
    </source>
</evidence>
<evidence type="ECO:0000256" key="4">
    <source>
        <dbReference type="ARBA" id="ARBA00022692"/>
    </source>
</evidence>
<dbReference type="PANTHER" id="PTHR30414:SF0">
    <property type="entry name" value="MINICONDUCTANCE MECHANOSENSITIVE CHANNEL YBDG"/>
    <property type="match status" value="1"/>
</dbReference>
<dbReference type="InterPro" id="IPR023408">
    <property type="entry name" value="MscS_beta-dom_sf"/>
</dbReference>
<evidence type="ECO:0000313" key="14">
    <source>
        <dbReference type="EMBL" id="MWV53972.1"/>
    </source>
</evidence>
<feature type="transmembrane region" description="Helical" evidence="11">
    <location>
        <begin position="164"/>
        <end position="184"/>
    </location>
</feature>
<proteinExistence type="predicted"/>
<evidence type="ECO:0000313" key="17">
    <source>
        <dbReference type="Proteomes" id="UP000327458"/>
    </source>
</evidence>
<dbReference type="GO" id="GO:0071470">
    <property type="term" value="P:cellular response to osmotic stress"/>
    <property type="evidence" value="ECO:0007669"/>
    <property type="project" value="InterPro"/>
</dbReference>
<reference evidence="13 17" key="2">
    <citation type="submission" date="2019-07" db="EMBL/GenBank/DDBJ databases">
        <title>Draft genome Sequence of Chlorobium phaeovibrioides sp. strain PhvTcv-s14, from the Phylum Chlorobi.</title>
        <authorList>
            <person name="Babenko V."/>
            <person name="Boldyreva D."/>
            <person name="Kanygina A."/>
            <person name="Selezneva O."/>
            <person name="Akopiyan T."/>
            <person name="Lunina O."/>
        </authorList>
    </citation>
    <scope>NUCLEOTIDE SEQUENCE [LARGE SCALE GENOMIC DNA]</scope>
    <source>
        <strain evidence="13 17">GrTcv12</strain>
    </source>
</reference>
<dbReference type="GO" id="GO:0008381">
    <property type="term" value="F:mechanosensitive monoatomic ion channel activity"/>
    <property type="evidence" value="ECO:0007669"/>
    <property type="project" value="InterPro"/>
</dbReference>
<dbReference type="Gene3D" id="2.30.30.60">
    <property type="match status" value="1"/>
</dbReference>
<comment type="subcellular location">
    <subcellularLocation>
        <location evidence="1">Cell inner membrane</location>
        <topology evidence="1">Multi-pass membrane protein</topology>
    </subcellularLocation>
</comment>
<evidence type="ECO:0000256" key="3">
    <source>
        <dbReference type="ARBA" id="ARBA00022519"/>
    </source>
</evidence>
<keyword evidence="6" id="KW-0346">Stress response</keyword>
<dbReference type="EMBL" id="VMRG01000001">
    <property type="protein sequence ID" value="KAA6232813.1"/>
    <property type="molecule type" value="Genomic_DNA"/>
</dbReference>
<dbReference type="EMBL" id="WUBZ01000006">
    <property type="protein sequence ID" value="MWV53972.1"/>
    <property type="molecule type" value="Genomic_DNA"/>
</dbReference>
<dbReference type="InterPro" id="IPR030192">
    <property type="entry name" value="YbdG"/>
</dbReference>
<keyword evidence="18" id="KW-1185">Reference proteome</keyword>
<keyword evidence="5 11" id="KW-1133">Transmembrane helix</keyword>
<evidence type="ECO:0000256" key="8">
    <source>
        <dbReference type="ARBA" id="ARBA00093630"/>
    </source>
</evidence>
<dbReference type="Proteomes" id="UP000279908">
    <property type="component" value="Unassembled WGS sequence"/>
</dbReference>
<dbReference type="OMA" id="WRLMSES"/>
<dbReference type="SUPFAM" id="SSF50182">
    <property type="entry name" value="Sm-like ribonucleoproteins"/>
    <property type="match status" value="1"/>
</dbReference>
<dbReference type="RefSeq" id="WP_011890380.1">
    <property type="nucleotide sequence ID" value="NZ_RXYK01000009.1"/>
</dbReference>
<dbReference type="Pfam" id="PF00924">
    <property type="entry name" value="MS_channel_2nd"/>
    <property type="match status" value="1"/>
</dbReference>
<evidence type="ECO:0000256" key="7">
    <source>
        <dbReference type="ARBA" id="ARBA00023136"/>
    </source>
</evidence>
<keyword evidence="3" id="KW-0997">Cell inner membrane</keyword>
<sequence length="433" mass="47709">MKTLLDFFLSYGFSSANASLLATIFAALLALVVIVALEVSTKRVLLGFISRFAAKTATRLDDILVHHNVFSGLARLVPPVLLHLLSDPVLQFFPDLIPIVKDVSVLWLTGGVILVSFSALDALLEYSSTHPSFSRLPVKSFIQVIKSLAIGIGLIVVISKLLGTSPIVFLSGLGAFTAVLLLVFKDSILGLVAGIQLSANNLVRVGDWIEMPKYGADGDVIDISLVTVSVQNWDKTISTIPAYALISEGFKNWRGMSEAGGRRMKRSVNIDMTSVRFCDQKMLAELREVRLLKEYLAQKERELAEWNAEMGAGENSPVNARRLTNFGTFRAYLAAYLGSHPKVNSSMTLIIRHLQPTAEGIPLEIYLFSRDTEWAKYEQVQADIMDHVLSVLPWFDLRVFQSPGGFDINHAGRYFAESLGGRTTRTDSAVPME</sequence>
<evidence type="ECO:0000256" key="9">
    <source>
        <dbReference type="ARBA" id="ARBA00093659"/>
    </source>
</evidence>
<feature type="transmembrane region" description="Helical" evidence="11">
    <location>
        <begin position="20"/>
        <end position="39"/>
    </location>
</feature>
<accession>A0A3S0NZ12</accession>
<keyword evidence="7 11" id="KW-0472">Membrane</keyword>
<dbReference type="InterPro" id="IPR010920">
    <property type="entry name" value="LSM_dom_sf"/>
</dbReference>
<dbReference type="GO" id="GO:0005886">
    <property type="term" value="C:plasma membrane"/>
    <property type="evidence" value="ECO:0007669"/>
    <property type="project" value="UniProtKB-SubCell"/>
</dbReference>
<evidence type="ECO:0000313" key="18">
    <source>
        <dbReference type="Proteomes" id="UP000489351"/>
    </source>
</evidence>